<evidence type="ECO:0000259" key="1">
    <source>
        <dbReference type="Pfam" id="PF02129"/>
    </source>
</evidence>
<name>A0A402BAY5_9CHLR</name>
<dbReference type="EMBL" id="BIFT01000001">
    <property type="protein sequence ID" value="GCE28440.1"/>
    <property type="molecule type" value="Genomic_DNA"/>
</dbReference>
<evidence type="ECO:0000313" key="2">
    <source>
        <dbReference type="EMBL" id="GCE28440.1"/>
    </source>
</evidence>
<dbReference type="InterPro" id="IPR029058">
    <property type="entry name" value="AB_hydrolase_fold"/>
</dbReference>
<feature type="domain" description="Xaa-Pro dipeptidyl-peptidase-like" evidence="1">
    <location>
        <begin position="143"/>
        <end position="238"/>
    </location>
</feature>
<proteinExistence type="predicted"/>
<gene>
    <name evidence="2" type="ORF">KDA_39240</name>
</gene>
<sequence length="344" mass="37388">MQQFYKWRLGLALSMMFVLSVSWCLHAVYVSPVNGAAATLQQVARQNTWALESDPLISSDTQDTNNASTLNQSEKSELFQLTQGLRPGQSTPIPPVRDIHVIPAFDVSFYNDRGNLISGWLAVRAPQAPIVILTHGTPGDRADMLQRSAFLYNHGYTVLLFDFQSYGLSQGIMSTLGMVESSDILAAIDFLHAYPDTTNSKIGVLGLSMGATASVLAAARSNDISALVADSCPVDATRVPGDVPNDQVRDADRQLVEEVYGVDITQARPIDVVNKLAGRTALFFVNGDNDSQTPLAGMNNLYQAAGSPKQSWVVSGAGHAQSYSIATSDYEKRVNQFFDTYLRD</sequence>
<reference evidence="3" key="1">
    <citation type="submission" date="2018-12" db="EMBL/GenBank/DDBJ databases">
        <title>Tengunoibacter tsumagoiensis gen. nov., sp. nov., Dictyobacter kobayashii sp. nov., D. alpinus sp. nov., and D. joshuensis sp. nov. and description of Dictyobacteraceae fam. nov. within the order Ktedonobacterales isolated from Tengu-no-mugimeshi.</title>
        <authorList>
            <person name="Wang C.M."/>
            <person name="Zheng Y."/>
            <person name="Sakai Y."/>
            <person name="Toyoda A."/>
            <person name="Minakuchi Y."/>
            <person name="Abe K."/>
            <person name="Yokota A."/>
            <person name="Yabe S."/>
        </authorList>
    </citation>
    <scope>NUCLEOTIDE SEQUENCE [LARGE SCALE GENOMIC DNA]</scope>
    <source>
        <strain evidence="3">Uno16</strain>
    </source>
</reference>
<comment type="caution">
    <text evidence="2">The sequence shown here is derived from an EMBL/GenBank/DDBJ whole genome shotgun (WGS) entry which is preliminary data.</text>
</comment>
<dbReference type="PANTHER" id="PTHR43358:SF4">
    <property type="entry name" value="ALPHA_BETA HYDROLASE FOLD-1 DOMAIN-CONTAINING PROTEIN"/>
    <property type="match status" value="1"/>
</dbReference>
<dbReference type="RefSeq" id="WP_161982251.1">
    <property type="nucleotide sequence ID" value="NZ_BIFT01000001.1"/>
</dbReference>
<protein>
    <recommendedName>
        <fullName evidence="1">Xaa-Pro dipeptidyl-peptidase-like domain-containing protein</fullName>
    </recommendedName>
</protein>
<keyword evidence="3" id="KW-1185">Reference proteome</keyword>
<dbReference type="PANTHER" id="PTHR43358">
    <property type="entry name" value="ALPHA/BETA-HYDROLASE"/>
    <property type="match status" value="1"/>
</dbReference>
<dbReference type="SUPFAM" id="SSF53474">
    <property type="entry name" value="alpha/beta-Hydrolases"/>
    <property type="match status" value="1"/>
</dbReference>
<dbReference type="InterPro" id="IPR000383">
    <property type="entry name" value="Xaa-Pro-like_dom"/>
</dbReference>
<organism evidence="2 3">
    <name type="scientific">Dictyobacter alpinus</name>
    <dbReference type="NCBI Taxonomy" id="2014873"/>
    <lineage>
        <taxon>Bacteria</taxon>
        <taxon>Bacillati</taxon>
        <taxon>Chloroflexota</taxon>
        <taxon>Ktedonobacteria</taxon>
        <taxon>Ktedonobacterales</taxon>
        <taxon>Dictyobacteraceae</taxon>
        <taxon>Dictyobacter</taxon>
    </lineage>
</organism>
<evidence type="ECO:0000313" key="3">
    <source>
        <dbReference type="Proteomes" id="UP000287171"/>
    </source>
</evidence>
<dbReference type="Pfam" id="PF02129">
    <property type="entry name" value="Peptidase_S15"/>
    <property type="match status" value="1"/>
</dbReference>
<dbReference type="InterPro" id="IPR052920">
    <property type="entry name" value="DNA-binding_regulatory"/>
</dbReference>
<accession>A0A402BAY5</accession>
<dbReference type="GO" id="GO:0016787">
    <property type="term" value="F:hydrolase activity"/>
    <property type="evidence" value="ECO:0007669"/>
    <property type="project" value="InterPro"/>
</dbReference>
<dbReference type="AlphaFoldDB" id="A0A402BAY5"/>
<dbReference type="Proteomes" id="UP000287171">
    <property type="component" value="Unassembled WGS sequence"/>
</dbReference>
<dbReference type="Gene3D" id="3.40.50.1820">
    <property type="entry name" value="alpha/beta hydrolase"/>
    <property type="match status" value="1"/>
</dbReference>